<dbReference type="EMBL" id="JBBUKT010000013">
    <property type="protein sequence ID" value="MEK7953783.1"/>
    <property type="molecule type" value="Genomic_DNA"/>
</dbReference>
<reference evidence="3 4" key="1">
    <citation type="submission" date="2024-04" db="EMBL/GenBank/DDBJ databases">
        <title>Luteolibacter sp. isolated from soil.</title>
        <authorList>
            <person name="An J."/>
        </authorList>
    </citation>
    <scope>NUCLEOTIDE SEQUENCE [LARGE SCALE GENOMIC DNA]</scope>
    <source>
        <strain evidence="3 4">Y139</strain>
    </source>
</reference>
<dbReference type="PROSITE" id="PS51257">
    <property type="entry name" value="PROKAR_LIPOPROTEIN"/>
    <property type="match status" value="1"/>
</dbReference>
<gene>
    <name evidence="3" type="ORF">WKV53_24925</name>
</gene>
<evidence type="ECO:0000256" key="1">
    <source>
        <dbReference type="SAM" id="MobiDB-lite"/>
    </source>
</evidence>
<keyword evidence="2" id="KW-0732">Signal</keyword>
<protein>
    <submittedName>
        <fullName evidence="3">Uncharacterized protein</fullName>
    </submittedName>
</protein>
<proteinExistence type="predicted"/>
<comment type="caution">
    <text evidence="3">The sequence shown here is derived from an EMBL/GenBank/DDBJ whole genome shotgun (WGS) entry which is preliminary data.</text>
</comment>
<feature type="signal peptide" evidence="2">
    <location>
        <begin position="1"/>
        <end position="25"/>
    </location>
</feature>
<organism evidence="3 4">
    <name type="scientific">Luteolibacter soli</name>
    <dbReference type="NCBI Taxonomy" id="3135280"/>
    <lineage>
        <taxon>Bacteria</taxon>
        <taxon>Pseudomonadati</taxon>
        <taxon>Verrucomicrobiota</taxon>
        <taxon>Verrucomicrobiia</taxon>
        <taxon>Verrucomicrobiales</taxon>
        <taxon>Verrucomicrobiaceae</taxon>
        <taxon>Luteolibacter</taxon>
    </lineage>
</organism>
<evidence type="ECO:0000256" key="2">
    <source>
        <dbReference type="SAM" id="SignalP"/>
    </source>
</evidence>
<evidence type="ECO:0000313" key="4">
    <source>
        <dbReference type="Proteomes" id="UP001371305"/>
    </source>
</evidence>
<feature type="chain" id="PRO_5045649741" evidence="2">
    <location>
        <begin position="26"/>
        <end position="281"/>
    </location>
</feature>
<evidence type="ECO:0000313" key="3">
    <source>
        <dbReference type="EMBL" id="MEK7953783.1"/>
    </source>
</evidence>
<accession>A0ABU9B1X2</accession>
<keyword evidence="4" id="KW-1185">Reference proteome</keyword>
<dbReference type="RefSeq" id="WP_341407549.1">
    <property type="nucleotide sequence ID" value="NZ_JBBUKT010000013.1"/>
</dbReference>
<feature type="region of interest" description="Disordered" evidence="1">
    <location>
        <begin position="101"/>
        <end position="127"/>
    </location>
</feature>
<sequence>MKSSQLLVGRCAVASTLAVSCIASATDTAILDPAAPHGTLTVDSNWIRIGMKSQLSWGIDYPAPIIGLADVVPPYVIKPKKDLKMKVRVIGACLQQAKSNNGHGNNADGVDSSNPGQGSGGPNGAIDLSNGIDDELKGLKNSYLPVEVLWSLNGATWTRLYYGTQNQVNSSKPVLDTTVLNGSSINFAARGWRDGAWLPLYSTAVGTANLVVLKNGDPIPSSVPALDGSSIGSYLKPYVDTVTKAVKIGDRDLIILMEIGQTSTASAGFDLQDVVILVTFE</sequence>
<name>A0ABU9B1X2_9BACT</name>
<dbReference type="Proteomes" id="UP001371305">
    <property type="component" value="Unassembled WGS sequence"/>
</dbReference>